<evidence type="ECO:0000313" key="3">
    <source>
        <dbReference type="EMBL" id="SFV56597.1"/>
    </source>
</evidence>
<gene>
    <name evidence="3" type="ORF">MNB_SV-9-423</name>
</gene>
<proteinExistence type="predicted"/>
<keyword evidence="1 3" id="KW-0808">Transferase</keyword>
<evidence type="ECO:0000256" key="1">
    <source>
        <dbReference type="ARBA" id="ARBA00022679"/>
    </source>
</evidence>
<dbReference type="GO" id="GO:0016757">
    <property type="term" value="F:glycosyltransferase activity"/>
    <property type="evidence" value="ECO:0007669"/>
    <property type="project" value="InterPro"/>
</dbReference>
<accession>A0A1W1BSZ0</accession>
<dbReference type="PANTHER" id="PTHR46401:SF2">
    <property type="entry name" value="GLYCOSYLTRANSFERASE WBBK-RELATED"/>
    <property type="match status" value="1"/>
</dbReference>
<reference evidence="3" key="1">
    <citation type="submission" date="2016-10" db="EMBL/GenBank/DDBJ databases">
        <authorList>
            <person name="de Groot N.N."/>
        </authorList>
    </citation>
    <scope>NUCLEOTIDE SEQUENCE</scope>
</reference>
<protein>
    <submittedName>
        <fullName evidence="3">Glycosyl transferase group 1</fullName>
    </submittedName>
</protein>
<name>A0A1W1BSZ0_9ZZZZ</name>
<dbReference type="AlphaFoldDB" id="A0A1W1BSZ0"/>
<dbReference type="InterPro" id="IPR001296">
    <property type="entry name" value="Glyco_trans_1"/>
</dbReference>
<dbReference type="Gene3D" id="3.40.50.2000">
    <property type="entry name" value="Glycogen Phosphorylase B"/>
    <property type="match status" value="2"/>
</dbReference>
<dbReference type="CDD" id="cd03809">
    <property type="entry name" value="GT4_MtfB-like"/>
    <property type="match status" value="1"/>
</dbReference>
<dbReference type="Pfam" id="PF00534">
    <property type="entry name" value="Glycos_transf_1"/>
    <property type="match status" value="1"/>
</dbReference>
<evidence type="ECO:0000259" key="2">
    <source>
        <dbReference type="Pfam" id="PF00534"/>
    </source>
</evidence>
<dbReference type="SUPFAM" id="SSF53756">
    <property type="entry name" value="UDP-Glycosyltransferase/glycogen phosphorylase"/>
    <property type="match status" value="1"/>
</dbReference>
<feature type="domain" description="Glycosyl transferase family 1" evidence="2">
    <location>
        <begin position="183"/>
        <end position="332"/>
    </location>
</feature>
<organism evidence="3">
    <name type="scientific">hydrothermal vent metagenome</name>
    <dbReference type="NCBI Taxonomy" id="652676"/>
    <lineage>
        <taxon>unclassified sequences</taxon>
        <taxon>metagenomes</taxon>
        <taxon>ecological metagenomes</taxon>
    </lineage>
</organism>
<dbReference type="EMBL" id="FPHG01000031">
    <property type="protein sequence ID" value="SFV56597.1"/>
    <property type="molecule type" value="Genomic_DNA"/>
</dbReference>
<dbReference type="PANTHER" id="PTHR46401">
    <property type="entry name" value="GLYCOSYLTRANSFERASE WBBK-RELATED"/>
    <property type="match status" value="1"/>
</dbReference>
<sequence>MKKLKILIDYSPACREDKTGIPLFVKHIYNELKKIDDIEIDKTFCVSSLIPIKPWFIYRFFEKILYQKIYIPFKLKFGNYDIYIENQYMFMPLFKPKNIKVVNIIYDIALILFDNIQTKKHTDNWRKKLPISIKNSDILITISKSSQIDIQNYLDDLNIDKPLNYIYANVDKIDKCKDKEILKKFNINSEYFLFLGTLEPRKNPLNLVKAFKKFKEESNNSIKMVFAGKKGWLYNEVLEYIKSNSLQNEIIFTGYISDQEKSCLLSNTKAFLFLSIYEGFGMPPLEALEMNTPIILSDIPVFKELFEDSVYYADPYNIENISMSMSKILIDKPDINTNILKKFSWELSAKKLVEIICKN</sequence>